<evidence type="ECO:0000313" key="4">
    <source>
        <dbReference type="EMBL" id="KAG0480078.1"/>
    </source>
</evidence>
<dbReference type="Proteomes" id="UP000636800">
    <property type="component" value="Chromosome 5"/>
</dbReference>
<dbReference type="InterPro" id="IPR033347">
    <property type="entry name" value="Di19"/>
</dbReference>
<dbReference type="PANTHER" id="PTHR31875:SF6">
    <property type="entry name" value="PROTEIN DEHYDRATION-INDUCED 19"/>
    <property type="match status" value="1"/>
</dbReference>
<sequence length="173" mass="19433">MDADAWSRLSAASKRRQSALQQPFDLYFGFEDMEGEEEDSRDEFPCPFCDEDFDIVGLCRHMDYEHPDEAKNGELMDGNFQSLLGGTSSLFVPSQAAPDPLLSSFISNVSIGDSTRDAEPESLDEEMKETSELKVIESCAQFLSYKDQKEIAQRSRTALKLGNGKLKEIQSRN</sequence>
<accession>A0A835R524</accession>
<reference evidence="4 5" key="1">
    <citation type="journal article" date="2020" name="Nat. Food">
        <title>A phased Vanilla planifolia genome enables genetic improvement of flavour and production.</title>
        <authorList>
            <person name="Hasing T."/>
            <person name="Tang H."/>
            <person name="Brym M."/>
            <person name="Khazi F."/>
            <person name="Huang T."/>
            <person name="Chambers A.H."/>
        </authorList>
    </citation>
    <scope>NUCLEOTIDE SEQUENCE [LARGE SCALE GENOMIC DNA]</scope>
    <source>
        <tissue evidence="4">Leaf</tissue>
    </source>
</reference>
<dbReference type="Pfam" id="PF05605">
    <property type="entry name" value="zf-Di19"/>
    <property type="match status" value="1"/>
</dbReference>
<protein>
    <submittedName>
        <fullName evidence="4">Uncharacterized protein</fullName>
    </submittedName>
</protein>
<dbReference type="AlphaFoldDB" id="A0A835R524"/>
<evidence type="ECO:0000259" key="3">
    <source>
        <dbReference type="Pfam" id="PF14571"/>
    </source>
</evidence>
<comment type="caution">
    <text evidence="4">The sequence shown here is derived from an EMBL/GenBank/DDBJ whole genome shotgun (WGS) entry which is preliminary data.</text>
</comment>
<evidence type="ECO:0000313" key="5">
    <source>
        <dbReference type="Proteomes" id="UP000636800"/>
    </source>
</evidence>
<comment type="similarity">
    <text evidence="1">Belongs to the Di19 family.</text>
</comment>
<dbReference type="Pfam" id="PF14571">
    <property type="entry name" value="Di19_C"/>
    <property type="match status" value="1"/>
</dbReference>
<keyword evidence="5" id="KW-1185">Reference proteome</keyword>
<organism evidence="4 5">
    <name type="scientific">Vanilla planifolia</name>
    <name type="common">Vanilla</name>
    <dbReference type="NCBI Taxonomy" id="51239"/>
    <lineage>
        <taxon>Eukaryota</taxon>
        <taxon>Viridiplantae</taxon>
        <taxon>Streptophyta</taxon>
        <taxon>Embryophyta</taxon>
        <taxon>Tracheophyta</taxon>
        <taxon>Spermatophyta</taxon>
        <taxon>Magnoliopsida</taxon>
        <taxon>Liliopsida</taxon>
        <taxon>Asparagales</taxon>
        <taxon>Orchidaceae</taxon>
        <taxon>Vanilloideae</taxon>
        <taxon>Vanilleae</taxon>
        <taxon>Vanilla</taxon>
    </lineage>
</organism>
<proteinExistence type="inferred from homology"/>
<dbReference type="OrthoDB" id="694708at2759"/>
<evidence type="ECO:0000259" key="2">
    <source>
        <dbReference type="Pfam" id="PF05605"/>
    </source>
</evidence>
<feature type="domain" description="Di19 zinc-binding" evidence="2">
    <location>
        <begin position="42"/>
        <end position="73"/>
    </location>
</feature>
<dbReference type="EMBL" id="JADCNL010000005">
    <property type="protein sequence ID" value="KAG0480078.1"/>
    <property type="molecule type" value="Genomic_DNA"/>
</dbReference>
<gene>
    <name evidence="4" type="ORF">HPP92_010936</name>
</gene>
<dbReference type="PANTHER" id="PTHR31875">
    <property type="entry name" value="PROTEIN DEHYDRATION-INDUCED 19"/>
    <property type="match status" value="1"/>
</dbReference>
<name>A0A835R524_VANPL</name>
<evidence type="ECO:0000256" key="1">
    <source>
        <dbReference type="ARBA" id="ARBA00007109"/>
    </source>
</evidence>
<feature type="domain" description="Di19 C-terminal" evidence="3">
    <location>
        <begin position="74"/>
        <end position="156"/>
    </location>
</feature>
<dbReference type="InterPro" id="IPR027935">
    <property type="entry name" value="Di19_C"/>
</dbReference>
<dbReference type="InterPro" id="IPR008598">
    <property type="entry name" value="Di19_Zn-bd"/>
</dbReference>